<dbReference type="OrthoDB" id="5106116at2759"/>
<proteinExistence type="predicted"/>
<reference evidence="2 3" key="1">
    <citation type="submission" date="2018-02" db="EMBL/GenBank/DDBJ databases">
        <title>Fusarium culmorum secondary metabolites in fungal-bacterial-plant interactions.</title>
        <authorList>
            <person name="Schmidt R."/>
        </authorList>
    </citation>
    <scope>NUCLEOTIDE SEQUENCE [LARGE SCALE GENOMIC DNA]</scope>
    <source>
        <strain evidence="2 3">PV</strain>
    </source>
</reference>
<keyword evidence="3" id="KW-1185">Reference proteome</keyword>
<accession>A0A2T4GD60</accession>
<evidence type="ECO:0000256" key="1">
    <source>
        <dbReference type="SAM" id="MobiDB-lite"/>
    </source>
</evidence>
<organism evidence="2 3">
    <name type="scientific">Fusarium culmorum</name>
    <dbReference type="NCBI Taxonomy" id="5516"/>
    <lineage>
        <taxon>Eukaryota</taxon>
        <taxon>Fungi</taxon>
        <taxon>Dikarya</taxon>
        <taxon>Ascomycota</taxon>
        <taxon>Pezizomycotina</taxon>
        <taxon>Sordariomycetes</taxon>
        <taxon>Hypocreomycetidae</taxon>
        <taxon>Hypocreales</taxon>
        <taxon>Nectriaceae</taxon>
        <taxon>Fusarium</taxon>
    </lineage>
</organism>
<feature type="region of interest" description="Disordered" evidence="1">
    <location>
        <begin position="19"/>
        <end position="46"/>
    </location>
</feature>
<dbReference type="AlphaFoldDB" id="A0A2T4GD60"/>
<evidence type="ECO:0000313" key="2">
    <source>
        <dbReference type="EMBL" id="PTD01461.1"/>
    </source>
</evidence>
<dbReference type="Gene3D" id="3.50.4.10">
    <property type="entry name" value="Hepatocyte Growth Factor"/>
    <property type="match status" value="1"/>
</dbReference>
<evidence type="ECO:0000313" key="3">
    <source>
        <dbReference type="Proteomes" id="UP000241587"/>
    </source>
</evidence>
<comment type="caution">
    <text evidence="2">The sequence shown here is derived from an EMBL/GenBank/DDBJ whole genome shotgun (WGS) entry which is preliminary data.</text>
</comment>
<dbReference type="EMBL" id="PVEM01000028">
    <property type="protein sequence ID" value="PTD01461.1"/>
    <property type="molecule type" value="Genomic_DNA"/>
</dbReference>
<name>A0A2T4GD60_FUSCU</name>
<evidence type="ECO:0008006" key="4">
    <source>
        <dbReference type="Google" id="ProtNLM"/>
    </source>
</evidence>
<protein>
    <recommendedName>
        <fullName evidence="4">Apple domain-containing protein</fullName>
    </recommendedName>
</protein>
<sequence>MWNIIGSIRLPTPKANLLPLHSRRESPSSDKCGNTGLDRGKKGTVLGNGDADSVEACGESCGQKKGCKAVVYGYKESDYNRPYCKLLDGPQSILKRKDPIPRNISVINVS</sequence>
<gene>
    <name evidence="2" type="ORF">FCULG_00010496</name>
</gene>
<dbReference type="Proteomes" id="UP000241587">
    <property type="component" value="Unassembled WGS sequence"/>
</dbReference>